<dbReference type="Proteomes" id="UP000034927">
    <property type="component" value="Unassembled WGS sequence"/>
</dbReference>
<accession>A0A0G0ARE0</accession>
<dbReference type="InterPro" id="IPR020103">
    <property type="entry name" value="PsdUridine_synth_cat_dom_sf"/>
</dbReference>
<comment type="similarity">
    <text evidence="2 5">Belongs to the pseudouridine synthase TruB family. Type 1 subfamily.</text>
</comment>
<evidence type="ECO:0000259" key="6">
    <source>
        <dbReference type="Pfam" id="PF01509"/>
    </source>
</evidence>
<feature type="active site" description="Nucleophile" evidence="5">
    <location>
        <position position="46"/>
    </location>
</feature>
<dbReference type="GO" id="GO:1990481">
    <property type="term" value="P:mRNA pseudouridine synthesis"/>
    <property type="evidence" value="ECO:0007669"/>
    <property type="project" value="TreeGrafter"/>
</dbReference>
<evidence type="ECO:0000256" key="5">
    <source>
        <dbReference type="HAMAP-Rule" id="MF_01080"/>
    </source>
</evidence>
<dbReference type="Pfam" id="PF01509">
    <property type="entry name" value="TruB_N"/>
    <property type="match status" value="1"/>
</dbReference>
<organism evidence="8 9">
    <name type="scientific">Candidatus Magasanikbacteria bacterium GW2011_GWC2_34_16</name>
    <dbReference type="NCBI Taxonomy" id="1619045"/>
    <lineage>
        <taxon>Bacteria</taxon>
        <taxon>Candidatus Magasanikiibacteriota</taxon>
    </lineage>
</organism>
<dbReference type="PANTHER" id="PTHR13767:SF2">
    <property type="entry name" value="PSEUDOURIDYLATE SYNTHASE TRUB1"/>
    <property type="match status" value="1"/>
</dbReference>
<evidence type="ECO:0000313" key="9">
    <source>
        <dbReference type="Proteomes" id="UP000034927"/>
    </source>
</evidence>
<dbReference type="GO" id="GO:0031119">
    <property type="term" value="P:tRNA pseudouridine synthesis"/>
    <property type="evidence" value="ECO:0007669"/>
    <property type="project" value="UniProtKB-UniRule"/>
</dbReference>
<evidence type="ECO:0000256" key="2">
    <source>
        <dbReference type="ARBA" id="ARBA00005642"/>
    </source>
</evidence>
<dbReference type="PANTHER" id="PTHR13767">
    <property type="entry name" value="TRNA-PSEUDOURIDINE SYNTHASE"/>
    <property type="match status" value="1"/>
</dbReference>
<evidence type="ECO:0000259" key="7">
    <source>
        <dbReference type="Pfam" id="PF16198"/>
    </source>
</evidence>
<feature type="domain" description="Pseudouridine synthase II N-terminal" evidence="6">
    <location>
        <begin position="35"/>
        <end position="183"/>
    </location>
</feature>
<dbReference type="NCBIfam" id="TIGR00431">
    <property type="entry name" value="TruB"/>
    <property type="match status" value="1"/>
</dbReference>
<dbReference type="HAMAP" id="MF_01080">
    <property type="entry name" value="TruB_bact"/>
    <property type="match status" value="1"/>
</dbReference>
<comment type="catalytic activity">
    <reaction evidence="1 5">
        <text>uridine(55) in tRNA = pseudouridine(55) in tRNA</text>
        <dbReference type="Rhea" id="RHEA:42532"/>
        <dbReference type="Rhea" id="RHEA-COMP:10101"/>
        <dbReference type="Rhea" id="RHEA-COMP:10102"/>
        <dbReference type="ChEBI" id="CHEBI:65314"/>
        <dbReference type="ChEBI" id="CHEBI:65315"/>
        <dbReference type="EC" id="5.4.99.25"/>
    </reaction>
</comment>
<dbReference type="InterPro" id="IPR032819">
    <property type="entry name" value="TruB_C"/>
</dbReference>
<dbReference type="CDD" id="cd02573">
    <property type="entry name" value="PseudoU_synth_EcTruB"/>
    <property type="match status" value="1"/>
</dbReference>
<name>A0A0G0ARE0_9BACT</name>
<comment type="function">
    <text evidence="5">Responsible for synthesis of pseudouridine from uracil-55 in the psi GC loop of transfer RNAs.</text>
</comment>
<dbReference type="Pfam" id="PF16198">
    <property type="entry name" value="TruB_C_2"/>
    <property type="match status" value="1"/>
</dbReference>
<keyword evidence="3 5" id="KW-0819">tRNA processing</keyword>
<gene>
    <name evidence="5" type="primary">truB</name>
    <name evidence="8" type="ORF">UR53_C0002G0083</name>
</gene>
<dbReference type="InterPro" id="IPR002501">
    <property type="entry name" value="PsdUridine_synth_N"/>
</dbReference>
<proteinExistence type="inferred from homology"/>
<reference evidence="8 9" key="1">
    <citation type="journal article" date="2015" name="Nature">
        <title>rRNA introns, odd ribosomes, and small enigmatic genomes across a large radiation of phyla.</title>
        <authorList>
            <person name="Brown C.T."/>
            <person name="Hug L.A."/>
            <person name="Thomas B.C."/>
            <person name="Sharon I."/>
            <person name="Castelle C.J."/>
            <person name="Singh A."/>
            <person name="Wilkins M.J."/>
            <person name="Williams K.H."/>
            <person name="Banfield J.F."/>
        </authorList>
    </citation>
    <scope>NUCLEOTIDE SEQUENCE [LARGE SCALE GENOMIC DNA]</scope>
</reference>
<dbReference type="SUPFAM" id="SSF55120">
    <property type="entry name" value="Pseudouridine synthase"/>
    <property type="match status" value="1"/>
</dbReference>
<dbReference type="EMBL" id="LBPO01000002">
    <property type="protein sequence ID" value="KKP59469.1"/>
    <property type="molecule type" value="Genomic_DNA"/>
</dbReference>
<dbReference type="GO" id="GO:0160148">
    <property type="term" value="F:tRNA pseudouridine(55) synthase activity"/>
    <property type="evidence" value="ECO:0007669"/>
    <property type="project" value="UniProtKB-EC"/>
</dbReference>
<feature type="domain" description="tRNA pseudouridylate synthase B C-terminal" evidence="7">
    <location>
        <begin position="184"/>
        <end position="217"/>
    </location>
</feature>
<evidence type="ECO:0000256" key="1">
    <source>
        <dbReference type="ARBA" id="ARBA00000385"/>
    </source>
</evidence>
<dbReference type="InterPro" id="IPR014780">
    <property type="entry name" value="tRNA_psdUridine_synth_TruB"/>
</dbReference>
<comment type="caution">
    <text evidence="8">The sequence shown here is derived from an EMBL/GenBank/DDBJ whole genome shotgun (WGS) entry which is preliminary data.</text>
</comment>
<dbReference type="EC" id="5.4.99.25" evidence="5"/>
<keyword evidence="4 5" id="KW-0413">Isomerase</keyword>
<dbReference type="GO" id="GO:0003723">
    <property type="term" value="F:RNA binding"/>
    <property type="evidence" value="ECO:0007669"/>
    <property type="project" value="InterPro"/>
</dbReference>
<evidence type="ECO:0000256" key="4">
    <source>
        <dbReference type="ARBA" id="ARBA00023235"/>
    </source>
</evidence>
<evidence type="ECO:0000313" key="8">
    <source>
        <dbReference type="EMBL" id="KKP59469.1"/>
    </source>
</evidence>
<protein>
    <recommendedName>
        <fullName evidence="5">tRNA pseudouridine synthase B</fullName>
        <ecNumber evidence="5">5.4.99.25</ecNumber>
    </recommendedName>
    <alternativeName>
        <fullName evidence="5">tRNA pseudouridine(55) synthase</fullName>
        <shortName evidence="5">Psi55 synthase</shortName>
    </alternativeName>
    <alternativeName>
        <fullName evidence="5">tRNA pseudouridylate synthase</fullName>
    </alternativeName>
    <alternativeName>
        <fullName evidence="5">tRNA-uridine isomerase</fullName>
    </alternativeName>
</protein>
<dbReference type="PATRIC" id="fig|1619045.3.peg.247"/>
<evidence type="ECO:0000256" key="3">
    <source>
        <dbReference type="ARBA" id="ARBA00022694"/>
    </source>
</evidence>
<dbReference type="Gene3D" id="3.30.2350.10">
    <property type="entry name" value="Pseudouridine synthase"/>
    <property type="match status" value="1"/>
</dbReference>
<dbReference type="AlphaFoldDB" id="A0A0G0ARE0"/>
<sequence>MILDQNNEPKFLLINKPVDWTSFDVVAYIRRQYPKGTKVGHAGTLDPFATGLLIVGVGREATKRIDEFKNLPKTYNTIIHLGKVSDTDDSTGIIKNYEKNELNKMPELEEIKEVLNKFIGKQLQTPPMFSAKKINGQRLYTLARQGVEIERQPNEIEIYNIKLINYNWPHLKIEIKCSVGTYIRTIAHDIGLTLDCGAYCEELTRTAIGEYLLKDAKTIGGLTSR</sequence>